<dbReference type="GO" id="GO:0000278">
    <property type="term" value="P:mitotic cell cycle"/>
    <property type="evidence" value="ECO:0007669"/>
    <property type="project" value="TreeGrafter"/>
</dbReference>
<comment type="subcellular location">
    <subcellularLocation>
        <location evidence="1">Cytoplasm</location>
        <location evidence="1">Cytoskeleton</location>
    </subcellularLocation>
</comment>
<evidence type="ECO:0000313" key="12">
    <source>
        <dbReference type="RefSeq" id="XP_030747343.1"/>
    </source>
</evidence>
<dbReference type="RefSeq" id="XP_030747342.1">
    <property type="nucleotide sequence ID" value="XM_030891482.1"/>
</dbReference>
<dbReference type="InterPro" id="IPR027417">
    <property type="entry name" value="P-loop_NTPase"/>
</dbReference>
<dbReference type="Pfam" id="PF00225">
    <property type="entry name" value="Kinesin"/>
    <property type="match status" value="1"/>
</dbReference>
<feature type="coiled-coil region" evidence="8">
    <location>
        <begin position="2037"/>
        <end position="2064"/>
    </location>
</feature>
<feature type="coiled-coil region" evidence="8">
    <location>
        <begin position="1485"/>
        <end position="1571"/>
    </location>
</feature>
<evidence type="ECO:0000256" key="6">
    <source>
        <dbReference type="ARBA" id="ARBA00023212"/>
    </source>
</evidence>
<dbReference type="GO" id="GO:0005524">
    <property type="term" value="F:ATP binding"/>
    <property type="evidence" value="ECO:0007669"/>
    <property type="project" value="UniProtKB-UniRule"/>
</dbReference>
<dbReference type="RefSeq" id="XP_030747343.1">
    <property type="nucleotide sequence ID" value="XM_030891483.1"/>
</dbReference>
<sequence length="2387" mass="278115">MSSTNIQIAVKVRPLIERELKEKTETTWIVKENSVLQVDYAQNCYSFDHIFDENKTNKDVYDSVVFPLVSSCLQGINSTIFAYGQTSSGKTHTMLGDNRNPGIITYAIEDIFKQVEENSSKKFLLRCSYLEIYNEKINDLLDAQKKDIKIREDFNQGVHVAVREEVIRKKDELFALMKKGMKIRKIGCTDMNERSSRSHTIFKLIIQSQDIDSEGSYTESFLSLVDLAGSERVGQMNLKGERQAEGVLINKSLTTLGLVIRRLSENEQFINYRDSKLTRLLQHSLGGNSKTLIICTITLAALDETKSTLEFAQRAKYVKNQPIINEKVTDKDQIKQYARMCQDYKEQIERKEITINALKDKIHGIELFSLNSNIDFKLSKTHHRRHTMGHYKPSLKNKLFIPQETYSIEENSDEDVFAEQTTRKSVKLTCDISEDNNTQQIDMQPTTPSKTLRFQKELLEQSYESLKSYTNYEKKFLGQNNELKELKALVERLTNENISLNQHIIKEREYKINTMEVNRDVYDNLIFLKAVLEGDSSKGKPRKSLHTIVEEDQTEMLTTSKDEVEVGEWLKEILDNQTPEEESEKTNIAYNIDINKPLIENSVLINENLTLLEEIDKLKYQLEERTNKVLELDDKIHLLEKDLIEKDSLMTNLKLTIKKEQDTKEAELDILNNKLQKLSSYKEEMHNKLSELQQLNESLNKQDKFDSVVAKYSALEKKITNLQIENDKLEQQAIHYSQKISELESEIETNKIDKLATQELEMQLDDLKEKARKFEEAQREITDLRQVVKTEAQTATSFEDELIELKIKYSQMVNERSYIEEQHLKLEQEVENFKTENITLQTKLDIINANKSMEDELKVQNKIYQSKIADLQKDNDEMKETISSSTRNLHEQEILNLELQKKVSDFLSDISSLKEDSMELKTLKKSYSEKTVECDNLVKSLENILTEKIKIQEQCDLLKSENTTLSNDILEAKLSNDSRTKEIDTLNEELNEYKKASMGFENMEFNYKKELSNLQNELVAVQSTYEQKLLDLNSRLKILTEENLKSKNSLTSAIFDCNSYEEKTKTLLSQISELNSQIHNQQNTQSTLEIIQQDSMQMQQLNKDLEAVKIHLSEENKKLEEYIQTKDAELNILQRNNIEIQELCKNLELAKDQWTTDNKKLEECILLKNNELNILQKDYTEIQELNKNLEHAKDQLTAENKKLKECILLKNNELAILQKDYAEIQELNINLELAKDQLTTDNKKLEECILLKNNELNVPQKDYTEILELNKNLELAKDQLTAENKKLEECIPLKNNELNILQKDYTEIQELNKKLELAKNQLTADNKKLEEDILLKNNELNILQKDYTEIQDLNKNLELAKDQLTAENKKLEECILLKNNELNILQKDYTEIQELNKNLEIAKKHLTTDIEKLEECILLKNTEHEELKKLINSTNRNDEQDTSDCSSSRIIMLQKENSELKDSLALVTSDLNKESILNLGLRGEMSEFQVELTILKNRNRDLESNQQKIEHILIENDSLTKSLQSLTAQKESIQQLNKDLEEDRNQTLKKFKDLDNMLQKNILELQDLRKKHSMSVQELTAFKKQYYSMNEQYEQKEIELTSALSLVNSLKTSNDHMQIQLSELTEKINIIDNENSELKTILASSKEDSIKLEKTNKQLKDEIRKLSENILKLDEKVQLETSKHSSLEVETKKLKETIELYQQELKEKENEISTLYEDITVINSECQRLKVANGELKTNVLLTDEERDSLRKTIRLKDEQIDMLNKEVLKLTDESIAKETVYLSKLKNENTKLEEIILQNKNAQMETLHLRGEIEKLTAEFNNTVKEMDKTITSLKEDLTSMSTAYNNEQKLNLKLKKEISNHLAEISILKCKYEETNSFKNKIVSMEAEIKKLENTLEIKNKENKSLLCTIENNQKKLEQKMDVSEDLQTELQEKHNGSNDGLKINNSENILKEKHVTRLSDEGKQLSPNELRRIKRQSIHDQCRGLKFSLVDNSETDSVFSDELTPVKKQTQNNQLASLKNESLPDMQESSCSSCNTLRLKLDKINEEKDAVDNEIKMLKERNTFLDGENEEMLNMLRVHEQELSETYQKLHNLSDINIEKSQLEHKINEMRQQQNRIVEENLAMKSALARRDTEINSLRKERDMLESKNTERASLESTIEKLNEALEEKENLYKNLKAQFDRKANKAMDETGTKLDHILKERSVTHFSDEGNLYDSAEIRKIKRQYVHDERRGLQFSSKDTPNFHRTDLKTQNVDSFHDQSIADKNKELESKLSNGEKLIMEYKEKIADLESDILLIQHKHDETVRKLKQKISDLQNMSRKPVYKMVDKETQATCDMHKKYQSVKKIAIWRKKEGDYLRTQLNLPLNCPVLPDDVENATKEPES</sequence>
<dbReference type="InterPro" id="IPR001752">
    <property type="entry name" value="Kinesin_motor_dom"/>
</dbReference>
<evidence type="ECO:0000256" key="3">
    <source>
        <dbReference type="ARBA" id="ARBA00022840"/>
    </source>
</evidence>
<dbReference type="GO" id="GO:0007018">
    <property type="term" value="P:microtubule-based movement"/>
    <property type="evidence" value="ECO:0007669"/>
    <property type="project" value="InterPro"/>
</dbReference>
<feature type="coiled-coil region" evidence="8">
    <location>
        <begin position="941"/>
        <end position="1416"/>
    </location>
</feature>
<dbReference type="SMART" id="SM00129">
    <property type="entry name" value="KISc"/>
    <property type="match status" value="1"/>
</dbReference>
<dbReference type="InterPro" id="IPR027640">
    <property type="entry name" value="Kinesin-like_fam"/>
</dbReference>
<evidence type="ECO:0000313" key="11">
    <source>
        <dbReference type="RefSeq" id="XP_030747342.1"/>
    </source>
</evidence>
<keyword evidence="6" id="KW-0206">Cytoskeleton</keyword>
<dbReference type="Proteomes" id="UP000504635">
    <property type="component" value="Unplaced"/>
</dbReference>
<protein>
    <submittedName>
        <fullName evidence="11 12">Kinesin-related protein 4-like isoform X1</fullName>
    </submittedName>
</protein>
<dbReference type="GO" id="GO:0008017">
    <property type="term" value="F:microtubule binding"/>
    <property type="evidence" value="ECO:0007669"/>
    <property type="project" value="InterPro"/>
</dbReference>
<name>A0A6J2X7X7_SITOR</name>
<keyword evidence="10" id="KW-1185">Reference proteome</keyword>
<feature type="coiled-coil region" evidence="8">
    <location>
        <begin position="1607"/>
        <end position="1820"/>
    </location>
</feature>
<keyword evidence="2 7" id="KW-0547">Nucleotide-binding</keyword>
<dbReference type="Gene3D" id="3.40.850.10">
    <property type="entry name" value="Kinesin motor domain"/>
    <property type="match status" value="1"/>
</dbReference>
<proteinExistence type="inferred from homology"/>
<dbReference type="KEGG" id="soy:115875910"/>
<keyword evidence="6" id="KW-0963">Cytoplasm</keyword>
<feature type="domain" description="Kinesin motor" evidence="9">
    <location>
        <begin position="5"/>
        <end position="318"/>
    </location>
</feature>
<evidence type="ECO:0000256" key="2">
    <source>
        <dbReference type="ARBA" id="ARBA00022741"/>
    </source>
</evidence>
<feature type="coiled-coil region" evidence="8">
    <location>
        <begin position="334"/>
        <end position="361"/>
    </location>
</feature>
<feature type="coiled-coil region" evidence="8">
    <location>
        <begin position="2269"/>
        <end position="2303"/>
    </location>
</feature>
<feature type="coiled-coil region" evidence="8">
    <location>
        <begin position="668"/>
        <end position="888"/>
    </location>
</feature>
<dbReference type="RefSeq" id="XP_030747344.1">
    <property type="nucleotide sequence ID" value="XM_030891484.1"/>
</dbReference>
<dbReference type="PANTHER" id="PTHR47968:SF75">
    <property type="entry name" value="CENTROMERE-ASSOCIATED PROTEIN E"/>
    <property type="match status" value="1"/>
</dbReference>
<organism evidence="10 12">
    <name type="scientific">Sitophilus oryzae</name>
    <name type="common">Rice weevil</name>
    <name type="synonym">Curculio oryzae</name>
    <dbReference type="NCBI Taxonomy" id="7048"/>
    <lineage>
        <taxon>Eukaryota</taxon>
        <taxon>Metazoa</taxon>
        <taxon>Ecdysozoa</taxon>
        <taxon>Arthropoda</taxon>
        <taxon>Hexapoda</taxon>
        <taxon>Insecta</taxon>
        <taxon>Pterygota</taxon>
        <taxon>Neoptera</taxon>
        <taxon>Endopterygota</taxon>
        <taxon>Coleoptera</taxon>
        <taxon>Polyphaga</taxon>
        <taxon>Cucujiformia</taxon>
        <taxon>Curculionidae</taxon>
        <taxon>Dryophthorinae</taxon>
        <taxon>Sitophilus</taxon>
    </lineage>
</organism>
<reference evidence="11 12" key="1">
    <citation type="submission" date="2025-04" db="UniProtKB">
        <authorList>
            <consortium name="RefSeq"/>
        </authorList>
    </citation>
    <scope>IDENTIFICATION</scope>
    <source>
        <tissue evidence="11 12">Gonads</tissue>
    </source>
</reference>
<evidence type="ECO:0000256" key="7">
    <source>
        <dbReference type="PROSITE-ProRule" id="PRU00283"/>
    </source>
</evidence>
<dbReference type="PRINTS" id="PR00380">
    <property type="entry name" value="KINESINHEAVY"/>
</dbReference>
<evidence type="ECO:0000256" key="8">
    <source>
        <dbReference type="SAM" id="Coils"/>
    </source>
</evidence>
<dbReference type="GeneID" id="115875910"/>
<evidence type="ECO:0000256" key="1">
    <source>
        <dbReference type="ARBA" id="ARBA00004245"/>
    </source>
</evidence>
<evidence type="ECO:0000313" key="10">
    <source>
        <dbReference type="Proteomes" id="UP000504635"/>
    </source>
</evidence>
<evidence type="ECO:0000256" key="5">
    <source>
        <dbReference type="ARBA" id="ARBA00023175"/>
    </source>
</evidence>
<dbReference type="GO" id="GO:0003777">
    <property type="term" value="F:microtubule motor activity"/>
    <property type="evidence" value="ECO:0007669"/>
    <property type="project" value="InterPro"/>
</dbReference>
<evidence type="ECO:0000256" key="4">
    <source>
        <dbReference type="ARBA" id="ARBA00023054"/>
    </source>
</evidence>
<dbReference type="FunFam" id="3.40.850.10:FF:000177">
    <property type="entry name" value="Kinesin-like protein"/>
    <property type="match status" value="1"/>
</dbReference>
<dbReference type="PANTHER" id="PTHR47968">
    <property type="entry name" value="CENTROMERE PROTEIN E"/>
    <property type="match status" value="1"/>
</dbReference>
<dbReference type="OrthoDB" id="6781984at2759"/>
<dbReference type="GO" id="GO:0005874">
    <property type="term" value="C:microtubule"/>
    <property type="evidence" value="ECO:0007669"/>
    <property type="project" value="TreeGrafter"/>
</dbReference>
<evidence type="ECO:0000259" key="9">
    <source>
        <dbReference type="PROSITE" id="PS50067"/>
    </source>
</evidence>
<evidence type="ECO:0000313" key="13">
    <source>
        <dbReference type="RefSeq" id="XP_030747344.1"/>
    </source>
</evidence>
<keyword evidence="3 7" id="KW-0067">ATP-binding</keyword>
<dbReference type="InterPro" id="IPR036961">
    <property type="entry name" value="Kinesin_motor_dom_sf"/>
</dbReference>
<feature type="binding site" evidence="7">
    <location>
        <begin position="84"/>
        <end position="91"/>
    </location>
    <ligand>
        <name>ATP</name>
        <dbReference type="ChEBI" id="CHEBI:30616"/>
    </ligand>
</feature>
<feature type="coiled-coil region" evidence="8">
    <location>
        <begin position="1877"/>
        <end position="1936"/>
    </location>
</feature>
<feature type="coiled-coil region" evidence="8">
    <location>
        <begin position="615"/>
        <end position="642"/>
    </location>
</feature>
<accession>A0A6J2X7X7</accession>
<gene>
    <name evidence="11 12 13" type="primary">LOC115875910</name>
</gene>
<keyword evidence="5 7" id="KW-0505">Motor protein</keyword>
<feature type="coiled-coil region" evidence="8">
    <location>
        <begin position="469"/>
        <end position="503"/>
    </location>
</feature>
<feature type="coiled-coil region" evidence="8">
    <location>
        <begin position="2096"/>
        <end position="2189"/>
    </location>
</feature>
<comment type="similarity">
    <text evidence="7">Belongs to the TRAFAC class myosin-kinesin ATPase superfamily. Kinesin family.</text>
</comment>
<keyword evidence="4 8" id="KW-0175">Coiled coil</keyword>
<dbReference type="PROSITE" id="PS50067">
    <property type="entry name" value="KINESIN_MOTOR_2"/>
    <property type="match status" value="1"/>
</dbReference>
<dbReference type="SUPFAM" id="SSF52540">
    <property type="entry name" value="P-loop containing nucleoside triphosphate hydrolases"/>
    <property type="match status" value="1"/>
</dbReference>